<organism evidence="4 5">
    <name type="scientific">Coniophora puteana (strain RWD-64-598)</name>
    <name type="common">Brown rot fungus</name>
    <dbReference type="NCBI Taxonomy" id="741705"/>
    <lineage>
        <taxon>Eukaryota</taxon>
        <taxon>Fungi</taxon>
        <taxon>Dikarya</taxon>
        <taxon>Basidiomycota</taxon>
        <taxon>Agaricomycotina</taxon>
        <taxon>Agaricomycetes</taxon>
        <taxon>Agaricomycetidae</taxon>
        <taxon>Boletales</taxon>
        <taxon>Coniophorineae</taxon>
        <taxon>Coniophoraceae</taxon>
        <taxon>Coniophora</taxon>
    </lineage>
</organism>
<dbReference type="InterPro" id="IPR000182">
    <property type="entry name" value="GNAT_dom"/>
</dbReference>
<evidence type="ECO:0000313" key="4">
    <source>
        <dbReference type="EMBL" id="EIW86663.1"/>
    </source>
</evidence>
<dbReference type="PROSITE" id="PS51186">
    <property type="entry name" value="GNAT"/>
    <property type="match status" value="1"/>
</dbReference>
<gene>
    <name evidence="4" type="ORF">CONPUDRAFT_95409</name>
</gene>
<name>A0A5M3N5J7_CONPW</name>
<feature type="transmembrane region" description="Helical" evidence="2">
    <location>
        <begin position="45"/>
        <end position="63"/>
    </location>
</feature>
<dbReference type="PANTHER" id="PTHR13947">
    <property type="entry name" value="GNAT FAMILY N-ACETYLTRANSFERASE"/>
    <property type="match status" value="1"/>
</dbReference>
<evidence type="ECO:0000313" key="5">
    <source>
        <dbReference type="Proteomes" id="UP000053558"/>
    </source>
</evidence>
<dbReference type="EMBL" id="JH711573">
    <property type="protein sequence ID" value="EIW86663.1"/>
    <property type="molecule type" value="Genomic_DNA"/>
</dbReference>
<protein>
    <recommendedName>
        <fullName evidence="3">N-acetyltransferase domain-containing protein</fullName>
    </recommendedName>
</protein>
<sequence length="259" mass="29527">MRDASLRIRPYITSDEKAVRLFIGRALMEGLAEANRRSAFHPITLALWLALSAIMTQSLGWGPKPEFGWAGYLLPLPAFGCWGIALLYLLDWNNRPSFEEHTAAVLRRPDLRNILDHYSKTPPSSFFILEFNAKIVGFIAVDALGVDQDSNPEANTKDRLKSDSRSAKIRHFFVDEPYRKTNIQNDLMKHALQHTFHDEHNIREVQIESSVLNGYVRQSLIDIGFKHGNTIRNVGIYGWAVQLCTLSRAKWRECCLSTT</sequence>
<reference evidence="5" key="1">
    <citation type="journal article" date="2012" name="Science">
        <title>The Paleozoic origin of enzymatic lignin decomposition reconstructed from 31 fungal genomes.</title>
        <authorList>
            <person name="Floudas D."/>
            <person name="Binder M."/>
            <person name="Riley R."/>
            <person name="Barry K."/>
            <person name="Blanchette R.A."/>
            <person name="Henrissat B."/>
            <person name="Martinez A.T."/>
            <person name="Otillar R."/>
            <person name="Spatafora J.W."/>
            <person name="Yadav J.S."/>
            <person name="Aerts A."/>
            <person name="Benoit I."/>
            <person name="Boyd A."/>
            <person name="Carlson A."/>
            <person name="Copeland A."/>
            <person name="Coutinho P.M."/>
            <person name="de Vries R.P."/>
            <person name="Ferreira P."/>
            <person name="Findley K."/>
            <person name="Foster B."/>
            <person name="Gaskell J."/>
            <person name="Glotzer D."/>
            <person name="Gorecki P."/>
            <person name="Heitman J."/>
            <person name="Hesse C."/>
            <person name="Hori C."/>
            <person name="Igarashi K."/>
            <person name="Jurgens J.A."/>
            <person name="Kallen N."/>
            <person name="Kersten P."/>
            <person name="Kohler A."/>
            <person name="Kuees U."/>
            <person name="Kumar T.K.A."/>
            <person name="Kuo A."/>
            <person name="LaButti K."/>
            <person name="Larrondo L.F."/>
            <person name="Lindquist E."/>
            <person name="Ling A."/>
            <person name="Lombard V."/>
            <person name="Lucas S."/>
            <person name="Lundell T."/>
            <person name="Martin R."/>
            <person name="McLaughlin D.J."/>
            <person name="Morgenstern I."/>
            <person name="Morin E."/>
            <person name="Murat C."/>
            <person name="Nagy L.G."/>
            <person name="Nolan M."/>
            <person name="Ohm R.A."/>
            <person name="Patyshakuliyeva A."/>
            <person name="Rokas A."/>
            <person name="Ruiz-Duenas F.J."/>
            <person name="Sabat G."/>
            <person name="Salamov A."/>
            <person name="Samejima M."/>
            <person name="Schmutz J."/>
            <person name="Slot J.C."/>
            <person name="St John F."/>
            <person name="Stenlid J."/>
            <person name="Sun H."/>
            <person name="Sun S."/>
            <person name="Syed K."/>
            <person name="Tsang A."/>
            <person name="Wiebenga A."/>
            <person name="Young D."/>
            <person name="Pisabarro A."/>
            <person name="Eastwood D.C."/>
            <person name="Martin F."/>
            <person name="Cullen D."/>
            <person name="Grigoriev I.V."/>
            <person name="Hibbett D.S."/>
        </authorList>
    </citation>
    <scope>NUCLEOTIDE SEQUENCE [LARGE SCALE GENOMIC DNA]</scope>
    <source>
        <strain evidence="5">RWD-64-598 SS2</strain>
    </source>
</reference>
<dbReference type="Proteomes" id="UP000053558">
    <property type="component" value="Unassembled WGS sequence"/>
</dbReference>
<evidence type="ECO:0000256" key="1">
    <source>
        <dbReference type="ARBA" id="ARBA00022679"/>
    </source>
</evidence>
<keyword evidence="2" id="KW-0812">Transmembrane</keyword>
<dbReference type="OMA" id="IQYMQWW"/>
<dbReference type="GeneID" id="19211696"/>
<keyword evidence="5" id="KW-1185">Reference proteome</keyword>
<dbReference type="InterPro" id="IPR050769">
    <property type="entry name" value="NAT_camello-type"/>
</dbReference>
<dbReference type="PANTHER" id="PTHR13947:SF37">
    <property type="entry name" value="LD18367P"/>
    <property type="match status" value="1"/>
</dbReference>
<keyword evidence="2" id="KW-1133">Transmembrane helix</keyword>
<dbReference type="SUPFAM" id="SSF55729">
    <property type="entry name" value="Acyl-CoA N-acyltransferases (Nat)"/>
    <property type="match status" value="1"/>
</dbReference>
<keyword evidence="2" id="KW-0472">Membrane</keyword>
<feature type="transmembrane region" description="Helical" evidence="2">
    <location>
        <begin position="69"/>
        <end position="90"/>
    </location>
</feature>
<evidence type="ECO:0000256" key="2">
    <source>
        <dbReference type="SAM" id="Phobius"/>
    </source>
</evidence>
<dbReference type="Pfam" id="PF00583">
    <property type="entry name" value="Acetyltransf_1"/>
    <property type="match status" value="1"/>
</dbReference>
<dbReference type="InterPro" id="IPR016181">
    <property type="entry name" value="Acyl_CoA_acyltransferase"/>
</dbReference>
<keyword evidence="1" id="KW-0808">Transferase</keyword>
<proteinExistence type="predicted"/>
<comment type="caution">
    <text evidence="4">The sequence shown here is derived from an EMBL/GenBank/DDBJ whole genome shotgun (WGS) entry which is preliminary data.</text>
</comment>
<dbReference type="RefSeq" id="XP_007763403.1">
    <property type="nucleotide sequence ID" value="XM_007765213.1"/>
</dbReference>
<dbReference type="OrthoDB" id="2564232at2759"/>
<dbReference type="KEGG" id="cput:CONPUDRAFT_95409"/>
<evidence type="ECO:0000259" key="3">
    <source>
        <dbReference type="PROSITE" id="PS51186"/>
    </source>
</evidence>
<dbReference type="GO" id="GO:0008080">
    <property type="term" value="F:N-acetyltransferase activity"/>
    <property type="evidence" value="ECO:0007669"/>
    <property type="project" value="InterPro"/>
</dbReference>
<accession>A0A5M3N5J7</accession>
<dbReference type="Gene3D" id="3.40.630.30">
    <property type="match status" value="1"/>
</dbReference>
<dbReference type="AlphaFoldDB" id="A0A5M3N5J7"/>
<feature type="domain" description="N-acetyltransferase" evidence="3">
    <location>
        <begin position="85"/>
        <end position="253"/>
    </location>
</feature>